<dbReference type="eggNOG" id="COG0613">
    <property type="taxonomic scope" value="Bacteria"/>
</dbReference>
<evidence type="ECO:0000313" key="2">
    <source>
        <dbReference type="EMBL" id="EKE84307.1"/>
    </source>
</evidence>
<reference evidence="2 3" key="1">
    <citation type="journal article" date="2012" name="J. Bacteriol.">
        <title>Genome Sequence of Idiomarina xiamenensis Type Strain 10-D-4.</title>
        <authorList>
            <person name="Lai Q."/>
            <person name="Wang L."/>
            <person name="Wang W."/>
            <person name="Shao Z."/>
        </authorList>
    </citation>
    <scope>NUCLEOTIDE SEQUENCE [LARGE SCALE GENOMIC DNA]</scope>
    <source>
        <strain evidence="2 3">10-D-4</strain>
    </source>
</reference>
<dbReference type="CDD" id="cd07438">
    <property type="entry name" value="PHP_HisPPase_AMP"/>
    <property type="match status" value="1"/>
</dbReference>
<dbReference type="RefSeq" id="WP_008488456.1">
    <property type="nucleotide sequence ID" value="NZ_AMRG01000006.1"/>
</dbReference>
<dbReference type="AlphaFoldDB" id="K2KCE5"/>
<accession>K2KCE5</accession>
<organism evidence="2 3">
    <name type="scientific">Idiomarina xiamenensis 10-D-4</name>
    <dbReference type="NCBI Taxonomy" id="740709"/>
    <lineage>
        <taxon>Bacteria</taxon>
        <taxon>Pseudomonadati</taxon>
        <taxon>Pseudomonadota</taxon>
        <taxon>Gammaproteobacteria</taxon>
        <taxon>Alteromonadales</taxon>
        <taxon>Idiomarinaceae</taxon>
        <taxon>Idiomarina</taxon>
    </lineage>
</organism>
<dbReference type="PANTHER" id="PTHR42924:SF3">
    <property type="entry name" value="POLYMERASE_HISTIDINOL PHOSPHATASE N-TERMINAL DOMAIN-CONTAINING PROTEIN"/>
    <property type="match status" value="1"/>
</dbReference>
<comment type="caution">
    <text evidence="2">The sequence shown here is derived from an EMBL/GenBank/DDBJ whole genome shotgun (WGS) entry which is preliminary data.</text>
</comment>
<keyword evidence="3" id="KW-1185">Reference proteome</keyword>
<dbReference type="Pfam" id="PF02811">
    <property type="entry name" value="PHP"/>
    <property type="match status" value="1"/>
</dbReference>
<dbReference type="InterPro" id="IPR052018">
    <property type="entry name" value="PHP_domain"/>
</dbReference>
<protein>
    <submittedName>
        <fullName evidence="2">Metal-dependent phosphoesterase</fullName>
    </submittedName>
</protein>
<dbReference type="OrthoDB" id="9804333at2"/>
<dbReference type="PANTHER" id="PTHR42924">
    <property type="entry name" value="EXONUCLEASE"/>
    <property type="match status" value="1"/>
</dbReference>
<feature type="domain" description="Polymerase/histidinol phosphatase N-terminal" evidence="1">
    <location>
        <begin position="3"/>
        <end position="70"/>
    </location>
</feature>
<dbReference type="GO" id="GO:0035312">
    <property type="term" value="F:5'-3' DNA exonuclease activity"/>
    <property type="evidence" value="ECO:0007669"/>
    <property type="project" value="TreeGrafter"/>
</dbReference>
<dbReference type="SUPFAM" id="SSF89550">
    <property type="entry name" value="PHP domain-like"/>
    <property type="match status" value="1"/>
</dbReference>
<dbReference type="EMBL" id="AMRG01000006">
    <property type="protein sequence ID" value="EKE84307.1"/>
    <property type="molecule type" value="Genomic_DNA"/>
</dbReference>
<dbReference type="InterPro" id="IPR003141">
    <property type="entry name" value="Pol/His_phosphatase_N"/>
</dbReference>
<dbReference type="Gene3D" id="3.20.20.140">
    <property type="entry name" value="Metal-dependent hydrolases"/>
    <property type="match status" value="1"/>
</dbReference>
<evidence type="ECO:0000313" key="3">
    <source>
        <dbReference type="Proteomes" id="UP000014115"/>
    </source>
</evidence>
<proteinExistence type="predicted"/>
<dbReference type="Proteomes" id="UP000014115">
    <property type="component" value="Unassembled WGS sequence"/>
</dbReference>
<name>K2KCE5_9GAMM</name>
<dbReference type="InterPro" id="IPR004013">
    <property type="entry name" value="PHP_dom"/>
</dbReference>
<dbReference type="InterPro" id="IPR016195">
    <property type="entry name" value="Pol/histidinol_Pase-like"/>
</dbReference>
<dbReference type="Gene3D" id="1.10.150.650">
    <property type="match status" value="1"/>
</dbReference>
<sequence length="274" mass="30173">MSIDLHCHSHFSDGSLAPAELVLRAVEQGVSQLAITDHDSVAGLAQAQQTIVSQQLPLRLVSGVEISCRWHRFDIHIVGLNIDPQQPTLLTLLAQQQQARQQRIAAMLEKLARRGMDVSTYLQNLSGVATRKHIADALVAAGHIDQPQQAFKRYIGAGKSAYQAADWCTIDSAISAIHAAGGVAVLAHPHAYQLSNKWLRRLLLQGKSWQLDAIEVAISQQSPGQREALQRFALEYDYYASAGSDFHNPNGWRELGKNLCLPADCVPIWQHWAA</sequence>
<dbReference type="STRING" id="740709.A10D4_06446"/>
<dbReference type="GO" id="GO:0004534">
    <property type="term" value="F:5'-3' RNA exonuclease activity"/>
    <property type="evidence" value="ECO:0007669"/>
    <property type="project" value="TreeGrafter"/>
</dbReference>
<evidence type="ECO:0000259" key="1">
    <source>
        <dbReference type="SMART" id="SM00481"/>
    </source>
</evidence>
<dbReference type="PATRIC" id="fig|740709.3.peg.1315"/>
<gene>
    <name evidence="2" type="ORF">A10D4_06446</name>
</gene>
<dbReference type="SMART" id="SM00481">
    <property type="entry name" value="POLIIIAc"/>
    <property type="match status" value="1"/>
</dbReference>